<dbReference type="Proteomes" id="UP000240755">
    <property type="component" value="Segment"/>
</dbReference>
<organism evidence="1 2">
    <name type="scientific">Vibrio phage JSF25</name>
    <dbReference type="NCBI Taxonomy" id="2026085"/>
    <lineage>
        <taxon>Viruses</taxon>
        <taxon>Duplodnaviria</taxon>
        <taxon>Heunggongvirae</taxon>
        <taxon>Uroviricota</taxon>
        <taxon>Caudoviricetes</taxon>
        <taxon>Autographivirales</taxon>
        <taxon>Autotranscriptaviridae</taxon>
        <taxon>Studiervirinae</taxon>
        <taxon>Chatterjeevirus</taxon>
        <taxon>Chatterjeevirus ICP3</taxon>
    </lineage>
</organism>
<dbReference type="EMBL" id="MF574151">
    <property type="protein sequence ID" value="ASU01154.1"/>
    <property type="molecule type" value="Genomic_DNA"/>
</dbReference>
<evidence type="ECO:0000313" key="2">
    <source>
        <dbReference type="Proteomes" id="UP000240755"/>
    </source>
</evidence>
<protein>
    <submittedName>
        <fullName evidence="1">Uncharacterized protein</fullName>
    </submittedName>
</protein>
<evidence type="ECO:0000313" key="1">
    <source>
        <dbReference type="EMBL" id="ASU01154.1"/>
    </source>
</evidence>
<proteinExistence type="predicted"/>
<reference evidence="1 2" key="1">
    <citation type="journal article" date="2017" name="Sci. Rep.">
        <title>Analysis of the CRISPR-Cas system in bacteriophages active on epidemic strains of Vibrio cholerae in Bangladesh.</title>
        <authorList>
            <person name="Naser I.B."/>
            <person name="Hoque M.M."/>
            <person name="Nahid M.A."/>
            <person name="Tareq T.M."/>
            <person name="Rocky M.K."/>
            <person name="Faruque S.M."/>
        </authorList>
    </citation>
    <scope>NUCLEOTIDE SEQUENCE [LARGE SCALE GENOMIC DNA]</scope>
</reference>
<name>A0A2D0XXX5_9CAUD</name>
<accession>A0A2D0XXX5</accession>
<sequence length="56" mass="6335">MVTATLLIFSLIGETNVTIDGNEIKQCQYIAKKSNNYTVTTTYVPPSFKCERTIKF</sequence>